<feature type="region of interest" description="Disordered" evidence="2">
    <location>
        <begin position="258"/>
        <end position="277"/>
    </location>
</feature>
<dbReference type="Pfam" id="PF07793">
    <property type="entry name" value="DUF1631"/>
    <property type="match status" value="2"/>
</dbReference>
<dbReference type="OrthoDB" id="6188167at2"/>
<evidence type="ECO:0000256" key="1">
    <source>
        <dbReference type="SAM" id="Coils"/>
    </source>
</evidence>
<proteinExistence type="predicted"/>
<feature type="region of interest" description="Disordered" evidence="2">
    <location>
        <begin position="213"/>
        <end position="248"/>
    </location>
</feature>
<evidence type="ECO:0000313" key="3">
    <source>
        <dbReference type="EMBL" id="MTW13481.1"/>
    </source>
</evidence>
<dbReference type="AlphaFoldDB" id="A0A6L6QMZ5"/>
<accession>A0A6L6QMZ5</accession>
<keyword evidence="1" id="KW-0175">Coiled coil</keyword>
<name>A0A6L6QMZ5_9BURK</name>
<sequence length="963" mass="101494">MLPENPTSSAPKKAVTPRHALLENLITLVNKHVSEQFNDLCTNWAASLVDATDATDVKSLQARIRAGNRLRTDHYGFLGVFAEQLESDLRHEIAQLAPGQKAPVRKGLEALSLVSMEEMDTKVTMGSFSKAFEVKYSDGLATLNVRLAFLLDRDILRINQNPFRPEVFLGSFQQAWIDFIKDEEAVELMKPFLRPEDFFQFGPMLEELNTALERKGVGPGSVEKHKTRRADSHDASQASSRKKNQQAALAEQLRQFFSGGEAPGGGKPTPTGFEQLGDLDLSLPTLSVTPGLYGTPAHTAENAAAPTAPAPAIPAPGSAAPAMAAPGQAMQAPGFVPGGMPGMAMPAGVQMMPGVSMAPSGAGMGIPAGGVVAGGGLPVFAGGSAGVPGMAVQGGVSVAPGMAMAGMPMAGGTAMADMPLVSGGAVPGTGIPGGMLSGVAVPGVPGGVAVPAGGWAQGPAQGFHGGANNEAAQRASLLSAKEPLMNFLAQLQRGVPSGAVFASAEGSAMPAVSLAPSFGGGFAAGPSQAGGGAMPAPGFASGGAMGNVFLLPQIKEQAPAGSLTRADEGTIDLLSAVFDTVFRDSSISPEIRDLIRFLQIPVLKAALVDKNFFFQEAHPARRMIDLLSRMGWEQHKDPDDPLYKAMQRSVEKVSQDHEEEMSVFTEAVNELEASIKAEEAAAAAAMAEPIAKALKQEKMSVAAKSAKDAVALRIGTGEVVAIVEAFLENKWVSVLTIAYSVEDEKPGAVNNATQTMDDLIWSVRPKITQDERKKLISKLPTLLSTLNKWLDVIKWQDADRLQFFAELAECHASIVRAPIEMSPERQVEIAMEVAKQDAERRMQLQAVAEVKAEEVPPPDDDANIEVDSLARGMWLEFDQDDGSKRKVKLAWISPLKTLYIFSTTGRQEAFSITGEAMAQQFRNGTVRLIRTEGVVAAALSVAMSGAAAVNDEQHDMPANGTSA</sequence>
<keyword evidence="4" id="KW-1185">Reference proteome</keyword>
<dbReference type="Proteomes" id="UP000472320">
    <property type="component" value="Unassembled WGS sequence"/>
</dbReference>
<organism evidence="3 4">
    <name type="scientific">Massilia eburnea</name>
    <dbReference type="NCBI Taxonomy" id="1776165"/>
    <lineage>
        <taxon>Bacteria</taxon>
        <taxon>Pseudomonadati</taxon>
        <taxon>Pseudomonadota</taxon>
        <taxon>Betaproteobacteria</taxon>
        <taxon>Burkholderiales</taxon>
        <taxon>Oxalobacteraceae</taxon>
        <taxon>Telluria group</taxon>
        <taxon>Massilia</taxon>
    </lineage>
</organism>
<reference evidence="3 4" key="1">
    <citation type="submission" date="2019-11" db="EMBL/GenBank/DDBJ databases">
        <title>Type strains purchased from KCTC, JCM and DSMZ.</title>
        <authorList>
            <person name="Lu H."/>
        </authorList>
    </citation>
    <scope>NUCLEOTIDE SEQUENCE [LARGE SCALE GENOMIC DNA]</scope>
    <source>
        <strain evidence="3 4">JCM 31587</strain>
    </source>
</reference>
<gene>
    <name evidence="3" type="ORF">GM658_22995</name>
</gene>
<feature type="coiled-coil region" evidence="1">
    <location>
        <begin position="654"/>
        <end position="688"/>
    </location>
</feature>
<dbReference type="RefSeq" id="WP_155456393.1">
    <property type="nucleotide sequence ID" value="NZ_WNKX01000022.1"/>
</dbReference>
<dbReference type="InterPro" id="IPR012434">
    <property type="entry name" value="DUF1631"/>
</dbReference>
<comment type="caution">
    <text evidence="3">The sequence shown here is derived from an EMBL/GenBank/DDBJ whole genome shotgun (WGS) entry which is preliminary data.</text>
</comment>
<evidence type="ECO:0000256" key="2">
    <source>
        <dbReference type="SAM" id="MobiDB-lite"/>
    </source>
</evidence>
<protein>
    <submittedName>
        <fullName evidence="3">DUF1631 family protein</fullName>
    </submittedName>
</protein>
<dbReference type="EMBL" id="WNKX01000022">
    <property type="protein sequence ID" value="MTW13481.1"/>
    <property type="molecule type" value="Genomic_DNA"/>
</dbReference>
<evidence type="ECO:0000313" key="4">
    <source>
        <dbReference type="Proteomes" id="UP000472320"/>
    </source>
</evidence>